<sequence>MKQNPRLPKRLVDKIKSTTKGKVDESLIRSLASGMKQEDLRDERKLRALIREVAKMVNKPITQEKEDKIVRYVKSHSLSVNDLLAIAKKLSE</sequence>
<accession>A0A8J3B503</accession>
<dbReference type="EMBL" id="BMOF01000005">
    <property type="protein sequence ID" value="GGJ94006.1"/>
    <property type="molecule type" value="Genomic_DNA"/>
</dbReference>
<dbReference type="RefSeq" id="WP_054669550.1">
    <property type="nucleotide sequence ID" value="NZ_BMOF01000005.1"/>
</dbReference>
<gene>
    <name evidence="1" type="ORF">GCM10007043_04700</name>
</gene>
<organism evidence="1 2">
    <name type="scientific">Calditerricola satsumensis</name>
    <dbReference type="NCBI Taxonomy" id="373054"/>
    <lineage>
        <taxon>Bacteria</taxon>
        <taxon>Bacillati</taxon>
        <taxon>Bacillota</taxon>
        <taxon>Bacilli</taxon>
        <taxon>Bacillales</taxon>
        <taxon>Bacillaceae</taxon>
        <taxon>Calditerricola</taxon>
    </lineage>
</organism>
<dbReference type="Proteomes" id="UP000637720">
    <property type="component" value="Unassembled WGS sequence"/>
</dbReference>
<evidence type="ECO:0000313" key="2">
    <source>
        <dbReference type="Proteomes" id="UP000637720"/>
    </source>
</evidence>
<keyword evidence="2" id="KW-1185">Reference proteome</keyword>
<dbReference type="AlphaFoldDB" id="A0A8J3B503"/>
<name>A0A8J3B503_9BACI</name>
<evidence type="ECO:0008006" key="3">
    <source>
        <dbReference type="Google" id="ProtNLM"/>
    </source>
</evidence>
<comment type="caution">
    <text evidence="1">The sequence shown here is derived from an EMBL/GenBank/DDBJ whole genome shotgun (WGS) entry which is preliminary data.</text>
</comment>
<dbReference type="Pfam" id="PF14069">
    <property type="entry name" value="SpoVIF"/>
    <property type="match status" value="1"/>
</dbReference>
<proteinExistence type="predicted"/>
<reference evidence="1" key="2">
    <citation type="submission" date="2020-09" db="EMBL/GenBank/DDBJ databases">
        <authorList>
            <person name="Sun Q."/>
            <person name="Ohkuma M."/>
        </authorList>
    </citation>
    <scope>NUCLEOTIDE SEQUENCE</scope>
    <source>
        <strain evidence="1">JCM 14719</strain>
    </source>
</reference>
<protein>
    <recommendedName>
        <fullName evidence="3">Stage VI sporulation protein F</fullName>
    </recommendedName>
</protein>
<evidence type="ECO:0000313" key="1">
    <source>
        <dbReference type="EMBL" id="GGJ94006.1"/>
    </source>
</evidence>
<reference evidence="1" key="1">
    <citation type="journal article" date="2014" name="Int. J. Syst. Evol. Microbiol.">
        <title>Complete genome sequence of Corynebacterium casei LMG S-19264T (=DSM 44701T), isolated from a smear-ripened cheese.</title>
        <authorList>
            <consortium name="US DOE Joint Genome Institute (JGI-PGF)"/>
            <person name="Walter F."/>
            <person name="Albersmeier A."/>
            <person name="Kalinowski J."/>
            <person name="Ruckert C."/>
        </authorList>
    </citation>
    <scope>NUCLEOTIDE SEQUENCE</scope>
    <source>
        <strain evidence="1">JCM 14719</strain>
    </source>
</reference>
<dbReference type="InterPro" id="IPR025942">
    <property type="entry name" value="SpoVIF"/>
</dbReference>